<feature type="compositionally biased region" description="Polar residues" evidence="1">
    <location>
        <begin position="96"/>
        <end position="106"/>
    </location>
</feature>
<name>A0ABV6S0P0_9GAMM</name>
<dbReference type="EMBL" id="JBHLTG010000013">
    <property type="protein sequence ID" value="MFC0682389.1"/>
    <property type="molecule type" value="Genomic_DNA"/>
</dbReference>
<protein>
    <submittedName>
        <fullName evidence="2">Uncharacterized protein</fullName>
    </submittedName>
</protein>
<gene>
    <name evidence="2" type="ORF">ACFFGH_31555</name>
</gene>
<proteinExistence type="predicted"/>
<dbReference type="Proteomes" id="UP001589896">
    <property type="component" value="Unassembled WGS sequence"/>
</dbReference>
<evidence type="ECO:0000313" key="3">
    <source>
        <dbReference type="Proteomes" id="UP001589896"/>
    </source>
</evidence>
<evidence type="ECO:0000313" key="2">
    <source>
        <dbReference type="EMBL" id="MFC0682389.1"/>
    </source>
</evidence>
<comment type="caution">
    <text evidence="2">The sequence shown here is derived from an EMBL/GenBank/DDBJ whole genome shotgun (WGS) entry which is preliminary data.</text>
</comment>
<reference evidence="2 3" key="1">
    <citation type="submission" date="2024-09" db="EMBL/GenBank/DDBJ databases">
        <authorList>
            <person name="Sun Q."/>
            <person name="Mori K."/>
        </authorList>
    </citation>
    <scope>NUCLEOTIDE SEQUENCE [LARGE SCALE GENOMIC DNA]</scope>
    <source>
        <strain evidence="2 3">KCTC 23076</strain>
    </source>
</reference>
<evidence type="ECO:0000256" key="1">
    <source>
        <dbReference type="SAM" id="MobiDB-lite"/>
    </source>
</evidence>
<keyword evidence="3" id="KW-1185">Reference proteome</keyword>
<organism evidence="2 3">
    <name type="scientific">Lysobacter korlensis</name>
    <dbReference type="NCBI Taxonomy" id="553636"/>
    <lineage>
        <taxon>Bacteria</taxon>
        <taxon>Pseudomonadati</taxon>
        <taxon>Pseudomonadota</taxon>
        <taxon>Gammaproteobacteria</taxon>
        <taxon>Lysobacterales</taxon>
        <taxon>Lysobacteraceae</taxon>
        <taxon>Lysobacter</taxon>
    </lineage>
</organism>
<sequence length="106" mass="11666">MTAPKVRFVSLECRRLVIESGYGKNEPARRSLLPMVAALLRSEEREAEAELALAEALTTELSATMDALRAGDFSKEEARRIRELPSAMPDGCRQASMPSLTSRRGS</sequence>
<accession>A0ABV6S0P0</accession>
<feature type="region of interest" description="Disordered" evidence="1">
    <location>
        <begin position="83"/>
        <end position="106"/>
    </location>
</feature>